<feature type="transmembrane region" description="Helical" evidence="9">
    <location>
        <begin position="332"/>
        <end position="355"/>
    </location>
</feature>
<evidence type="ECO:0000256" key="3">
    <source>
        <dbReference type="ARBA" id="ARBA00022448"/>
    </source>
</evidence>
<feature type="transmembrane region" description="Helical" evidence="9">
    <location>
        <begin position="187"/>
        <end position="206"/>
    </location>
</feature>
<feature type="domain" description="Major facilitator superfamily (MFS) profile" evidence="10">
    <location>
        <begin position="15"/>
        <end position="423"/>
    </location>
</feature>
<keyword evidence="3" id="KW-0813">Transport</keyword>
<sequence length="430" mass="46035">MSSAQEKDVARRKMTIVASVVGTVIEWYDYMAYAFLALTIAKLFFAADQQGIALLSALAVFGVSFLFRPLGGVLFGHVADRYGRRPALTISVVGMAVTSSLIGFLPVYASVGLLAPLLLVFLRAMQGVAAGGEMASAATYASEASDVHRRGFDVSFINLGLVIGTGLAALVVGSTYSLLDDSQMLSWGWRVPFLLSIPMGIAALLLRRQLEESPEFEKAQSSHTVERSPIMQAFRQQPREVFLVTTMNLGSFAAYYIVFTYLSTYFQTQGIMTAAQASWSTVVALVVTGVTIPLWGKLSDKVGRKPVFLGSTAALVILAWPLFLLMKHGFAYALFGHIVFGLIEAAYLGVLLAAYTELFNPALRVSGVALGYNISSIIAGGPAPYASQWLIGATGIAEAPAFFVMLAALLSFLAAAFVYRETGGKPLPGQ</sequence>
<dbReference type="GeneID" id="56591121"/>
<keyword evidence="7 9" id="KW-1133">Transmembrane helix</keyword>
<name>A0A157RAR5_9BORD</name>
<evidence type="ECO:0000256" key="6">
    <source>
        <dbReference type="ARBA" id="ARBA00022847"/>
    </source>
</evidence>
<organism evidence="11 12">
    <name type="scientific">Bordetella trematum</name>
    <dbReference type="NCBI Taxonomy" id="123899"/>
    <lineage>
        <taxon>Bacteria</taxon>
        <taxon>Pseudomonadati</taxon>
        <taxon>Pseudomonadota</taxon>
        <taxon>Betaproteobacteria</taxon>
        <taxon>Burkholderiales</taxon>
        <taxon>Alcaligenaceae</taxon>
        <taxon>Bordetella</taxon>
    </lineage>
</organism>
<dbReference type="PANTHER" id="PTHR43528">
    <property type="entry name" value="ALPHA-KETOGLUTARATE PERMEASE"/>
    <property type="match status" value="1"/>
</dbReference>
<comment type="subcellular location">
    <subcellularLocation>
        <location evidence="1">Cell membrane</location>
        <topology evidence="1">Multi-pass membrane protein</topology>
    </subcellularLocation>
</comment>
<comment type="similarity">
    <text evidence="2">Belongs to the major facilitator superfamily. Metabolite:H+ Symporter (MHS) family (TC 2.A.1.6) family.</text>
</comment>
<dbReference type="InterPro" id="IPR036259">
    <property type="entry name" value="MFS_trans_sf"/>
</dbReference>
<evidence type="ECO:0000256" key="1">
    <source>
        <dbReference type="ARBA" id="ARBA00004651"/>
    </source>
</evidence>
<dbReference type="PROSITE" id="PS00217">
    <property type="entry name" value="SUGAR_TRANSPORT_2"/>
    <property type="match status" value="1"/>
</dbReference>
<feature type="transmembrane region" description="Helical" evidence="9">
    <location>
        <begin position="114"/>
        <end position="135"/>
    </location>
</feature>
<feature type="transmembrane region" description="Helical" evidence="9">
    <location>
        <begin position="401"/>
        <end position="419"/>
    </location>
</feature>
<feature type="transmembrane region" description="Helical" evidence="9">
    <location>
        <begin position="51"/>
        <end position="75"/>
    </location>
</feature>
<dbReference type="KEGG" id="btrm:SAMEA390648701588"/>
<dbReference type="eggNOG" id="COG0477">
    <property type="taxonomic scope" value="Bacteria"/>
</dbReference>
<feature type="transmembrane region" description="Helical" evidence="9">
    <location>
        <begin position="362"/>
        <end position="381"/>
    </location>
</feature>
<keyword evidence="6" id="KW-0769">Symport</keyword>
<evidence type="ECO:0000256" key="2">
    <source>
        <dbReference type="ARBA" id="ARBA00008240"/>
    </source>
</evidence>
<evidence type="ECO:0000313" key="12">
    <source>
        <dbReference type="Proteomes" id="UP000076825"/>
    </source>
</evidence>
<dbReference type="Proteomes" id="UP000076825">
    <property type="component" value="Chromosome 1"/>
</dbReference>
<dbReference type="GO" id="GO:0015293">
    <property type="term" value="F:symporter activity"/>
    <property type="evidence" value="ECO:0007669"/>
    <property type="project" value="UniProtKB-KW"/>
</dbReference>
<evidence type="ECO:0000256" key="4">
    <source>
        <dbReference type="ARBA" id="ARBA00022475"/>
    </source>
</evidence>
<keyword evidence="12" id="KW-1185">Reference proteome</keyword>
<dbReference type="FunFam" id="1.20.1250.20:FF:000001">
    <property type="entry name" value="Dicarboxylate MFS transporter"/>
    <property type="match status" value="1"/>
</dbReference>
<feature type="transmembrane region" description="Helical" evidence="9">
    <location>
        <begin position="87"/>
        <end position="108"/>
    </location>
</feature>
<feature type="transmembrane region" description="Helical" evidence="9">
    <location>
        <begin position="241"/>
        <end position="262"/>
    </location>
</feature>
<feature type="transmembrane region" description="Helical" evidence="9">
    <location>
        <begin position="156"/>
        <end position="175"/>
    </location>
</feature>
<feature type="transmembrane region" description="Helical" evidence="9">
    <location>
        <begin position="307"/>
        <end position="326"/>
    </location>
</feature>
<dbReference type="SUPFAM" id="SSF103473">
    <property type="entry name" value="MFS general substrate transporter"/>
    <property type="match status" value="1"/>
</dbReference>
<evidence type="ECO:0000256" key="7">
    <source>
        <dbReference type="ARBA" id="ARBA00022989"/>
    </source>
</evidence>
<accession>A0A157RAR5</accession>
<dbReference type="GO" id="GO:0005886">
    <property type="term" value="C:plasma membrane"/>
    <property type="evidence" value="ECO:0007669"/>
    <property type="project" value="UniProtKB-SubCell"/>
</dbReference>
<dbReference type="STRING" id="123899.SAMEA3906487_01588"/>
<dbReference type="InterPro" id="IPR005829">
    <property type="entry name" value="Sugar_transporter_CS"/>
</dbReference>
<evidence type="ECO:0000256" key="8">
    <source>
        <dbReference type="ARBA" id="ARBA00023136"/>
    </source>
</evidence>
<feature type="transmembrane region" description="Helical" evidence="9">
    <location>
        <begin position="274"/>
        <end position="295"/>
    </location>
</feature>
<evidence type="ECO:0000313" key="11">
    <source>
        <dbReference type="EMBL" id="SAI68948.1"/>
    </source>
</evidence>
<evidence type="ECO:0000256" key="9">
    <source>
        <dbReference type="SAM" id="Phobius"/>
    </source>
</evidence>
<reference evidence="11 12" key="1">
    <citation type="submission" date="2016-04" db="EMBL/GenBank/DDBJ databases">
        <authorList>
            <consortium name="Pathogen Informatics"/>
        </authorList>
    </citation>
    <scope>NUCLEOTIDE SEQUENCE [LARGE SCALE GENOMIC DNA]</scope>
    <source>
        <strain evidence="11 12">H044680328</strain>
    </source>
</reference>
<dbReference type="Pfam" id="PF07690">
    <property type="entry name" value="MFS_1"/>
    <property type="match status" value="2"/>
</dbReference>
<dbReference type="EMBL" id="LT546645">
    <property type="protein sequence ID" value="SAI68948.1"/>
    <property type="molecule type" value="Genomic_DNA"/>
</dbReference>
<evidence type="ECO:0000259" key="10">
    <source>
        <dbReference type="PROSITE" id="PS50850"/>
    </source>
</evidence>
<dbReference type="InterPro" id="IPR011701">
    <property type="entry name" value="MFS"/>
</dbReference>
<dbReference type="Gene3D" id="1.20.1250.20">
    <property type="entry name" value="MFS general substrate transporter like domains"/>
    <property type="match status" value="2"/>
</dbReference>
<feature type="transmembrane region" description="Helical" evidence="9">
    <location>
        <begin position="20"/>
        <end position="45"/>
    </location>
</feature>
<protein>
    <submittedName>
        <fullName evidence="11">MFS permease</fullName>
    </submittedName>
</protein>
<dbReference type="InterPro" id="IPR020846">
    <property type="entry name" value="MFS_dom"/>
</dbReference>
<keyword evidence="5 9" id="KW-0812">Transmembrane</keyword>
<keyword evidence="8 9" id="KW-0472">Membrane</keyword>
<dbReference type="PANTHER" id="PTHR43528:SF1">
    <property type="entry name" value="ALPHA-KETOGLUTARATE PERMEASE"/>
    <property type="match status" value="1"/>
</dbReference>
<dbReference type="InterPro" id="IPR051084">
    <property type="entry name" value="H+-coupled_symporters"/>
</dbReference>
<gene>
    <name evidence="11" type="primary">proP_2</name>
    <name evidence="11" type="ORF">SAMEA3906487_01588</name>
</gene>
<keyword evidence="4" id="KW-1003">Cell membrane</keyword>
<dbReference type="RefSeq" id="WP_025513742.1">
    <property type="nucleotide sequence ID" value="NZ_CP016340.1"/>
</dbReference>
<dbReference type="PROSITE" id="PS50850">
    <property type="entry name" value="MFS"/>
    <property type="match status" value="1"/>
</dbReference>
<dbReference type="PATRIC" id="fig|123899.6.peg.1569"/>
<dbReference type="AlphaFoldDB" id="A0A157RAR5"/>
<evidence type="ECO:0000256" key="5">
    <source>
        <dbReference type="ARBA" id="ARBA00022692"/>
    </source>
</evidence>
<proteinExistence type="inferred from homology"/>